<name>A0A0N9NCC2_9ACTN</name>
<evidence type="ECO:0000313" key="2">
    <source>
        <dbReference type="Proteomes" id="UP000063789"/>
    </source>
</evidence>
<reference evidence="2" key="1">
    <citation type="submission" date="2015-06" db="EMBL/GenBank/DDBJ databases">
        <title>Complete genome sequence and metabolic analysis of phthalate degradation pathway in Gordonia sp. QH-11.</title>
        <authorList>
            <person name="Jin D."/>
            <person name="Kong X."/>
            <person name="Bai Z."/>
        </authorList>
    </citation>
    <scope>NUCLEOTIDE SEQUENCE [LARGE SCALE GENOMIC DNA]</scope>
    <source>
        <strain evidence="2">QH-11</strain>
    </source>
</reference>
<dbReference type="OrthoDB" id="5295172at2"/>
<dbReference type="EMBL" id="CP011853">
    <property type="protein sequence ID" value="ALG85270.1"/>
    <property type="molecule type" value="Genomic_DNA"/>
</dbReference>
<evidence type="ECO:0008006" key="3">
    <source>
        <dbReference type="Google" id="ProtNLM"/>
    </source>
</evidence>
<dbReference type="AlphaFoldDB" id="A0A0N9NCC2"/>
<gene>
    <name evidence="1" type="ORF">ACH46_13265</name>
</gene>
<sequence length="199" mass="22248">MSRPVPRDELNLPLAVTSLMKGVVYRDTAETAWRHVLGLAAQISDYVATLGLAVVIDEAEGYAFLRSKGDDELADLGIPRLVARHQLPLHTSLLLALLRKKLAEHDTTDAGNRLILTSDQLRELITPFFPVSANEARTADQADTAIRRVVDLGFLRRMPGQDGEYEVRRVIKAYVDAQWLADLDTHLAEYADTMTQEQR</sequence>
<dbReference type="Proteomes" id="UP000063789">
    <property type="component" value="Chromosome"/>
</dbReference>
<organism evidence="1 2">
    <name type="scientific">Gordonia phthalatica</name>
    <dbReference type="NCBI Taxonomy" id="1136941"/>
    <lineage>
        <taxon>Bacteria</taxon>
        <taxon>Bacillati</taxon>
        <taxon>Actinomycetota</taxon>
        <taxon>Actinomycetes</taxon>
        <taxon>Mycobacteriales</taxon>
        <taxon>Gordoniaceae</taxon>
        <taxon>Gordonia</taxon>
    </lineage>
</organism>
<dbReference type="KEGG" id="goq:ACH46_13265"/>
<dbReference type="RefSeq" id="WP_062393344.1">
    <property type="nucleotide sequence ID" value="NZ_CP011853.1"/>
</dbReference>
<dbReference type="STRING" id="1136941.ACH46_13265"/>
<keyword evidence="2" id="KW-1185">Reference proteome</keyword>
<accession>A0A0N9NCC2</accession>
<dbReference type="InterPro" id="IPR025449">
    <property type="entry name" value="JetB"/>
</dbReference>
<reference evidence="1 2" key="2">
    <citation type="journal article" date="2017" name="Int. J. Syst. Evol. Microbiol.">
        <title>Gordonia phthalatica sp. nov., a di-n-butyl phthalate-degrading bacterium isolated from activated sludge.</title>
        <authorList>
            <person name="Jin D."/>
            <person name="Kong X."/>
            <person name="Jia M."/>
            <person name="Yu X."/>
            <person name="Wang X."/>
            <person name="Zhuang X."/>
            <person name="Deng Y."/>
            <person name="Bai Z."/>
        </authorList>
    </citation>
    <scope>NUCLEOTIDE SEQUENCE [LARGE SCALE GENOMIC DNA]</scope>
    <source>
        <strain evidence="1 2">QH-11</strain>
    </source>
</reference>
<dbReference type="Pfam" id="PF13835">
    <property type="entry name" value="DUF4194"/>
    <property type="match status" value="1"/>
</dbReference>
<dbReference type="PATRIC" id="fig|1136941.3.peg.2699"/>
<protein>
    <recommendedName>
        <fullName evidence="3">DUF4194 domain-containing protein</fullName>
    </recommendedName>
</protein>
<proteinExistence type="predicted"/>
<evidence type="ECO:0000313" key="1">
    <source>
        <dbReference type="EMBL" id="ALG85270.1"/>
    </source>
</evidence>